<protein>
    <submittedName>
        <fullName evidence="2">Uncharacterized protein</fullName>
    </submittedName>
</protein>
<dbReference type="EMBL" id="BKCJ011157295">
    <property type="protein sequence ID" value="GFC95920.1"/>
    <property type="molecule type" value="Genomic_DNA"/>
</dbReference>
<feature type="non-terminal residue" evidence="2">
    <location>
        <position position="108"/>
    </location>
</feature>
<feature type="compositionally biased region" description="Gly residues" evidence="1">
    <location>
        <begin position="97"/>
        <end position="108"/>
    </location>
</feature>
<dbReference type="AlphaFoldDB" id="A0A699SEZ3"/>
<evidence type="ECO:0000256" key="1">
    <source>
        <dbReference type="SAM" id="MobiDB-lite"/>
    </source>
</evidence>
<sequence>VIKGVQKELGYRIVRVESVVTALTKRVTSWKGITGGFEAPRVLRVRELTDFSASCHEVKELVAQRVAKDMEAREATRNLATLNENGDDQEGENVGNENGGNRGNGNRG</sequence>
<feature type="non-terminal residue" evidence="2">
    <location>
        <position position="1"/>
    </location>
</feature>
<feature type="region of interest" description="Disordered" evidence="1">
    <location>
        <begin position="74"/>
        <end position="108"/>
    </location>
</feature>
<proteinExistence type="predicted"/>
<comment type="caution">
    <text evidence="2">The sequence shown here is derived from an EMBL/GenBank/DDBJ whole genome shotgun (WGS) entry which is preliminary data.</text>
</comment>
<gene>
    <name evidence="2" type="ORF">Tci_867890</name>
</gene>
<organism evidence="2">
    <name type="scientific">Tanacetum cinerariifolium</name>
    <name type="common">Dalmatian daisy</name>
    <name type="synonym">Chrysanthemum cinerariifolium</name>
    <dbReference type="NCBI Taxonomy" id="118510"/>
    <lineage>
        <taxon>Eukaryota</taxon>
        <taxon>Viridiplantae</taxon>
        <taxon>Streptophyta</taxon>
        <taxon>Embryophyta</taxon>
        <taxon>Tracheophyta</taxon>
        <taxon>Spermatophyta</taxon>
        <taxon>Magnoliopsida</taxon>
        <taxon>eudicotyledons</taxon>
        <taxon>Gunneridae</taxon>
        <taxon>Pentapetalae</taxon>
        <taxon>asterids</taxon>
        <taxon>campanulids</taxon>
        <taxon>Asterales</taxon>
        <taxon>Asteraceae</taxon>
        <taxon>Asteroideae</taxon>
        <taxon>Anthemideae</taxon>
        <taxon>Anthemidinae</taxon>
        <taxon>Tanacetum</taxon>
    </lineage>
</organism>
<accession>A0A699SEZ3</accession>
<name>A0A699SEZ3_TANCI</name>
<evidence type="ECO:0000313" key="2">
    <source>
        <dbReference type="EMBL" id="GFC95920.1"/>
    </source>
</evidence>
<reference evidence="2" key="1">
    <citation type="journal article" date="2019" name="Sci. Rep.">
        <title>Draft genome of Tanacetum cinerariifolium, the natural source of mosquito coil.</title>
        <authorList>
            <person name="Yamashiro T."/>
            <person name="Shiraishi A."/>
            <person name="Satake H."/>
            <person name="Nakayama K."/>
        </authorList>
    </citation>
    <scope>NUCLEOTIDE SEQUENCE</scope>
</reference>